<reference evidence="2 3" key="1">
    <citation type="submission" date="2013-12" db="EMBL/GenBank/DDBJ databases">
        <authorList>
            <person name="Cubeta M."/>
            <person name="Pakala S."/>
            <person name="Fedorova N."/>
            <person name="Thomas E."/>
            <person name="Dean R."/>
            <person name="Jabaji S."/>
            <person name="Neate S."/>
            <person name="Toda T."/>
            <person name="Tavantzis S."/>
            <person name="Vilgalys R."/>
            <person name="Bharathan N."/>
            <person name="Pakala S."/>
            <person name="Losada L.S."/>
            <person name="Zafar N."/>
            <person name="Nierman W."/>
        </authorList>
    </citation>
    <scope>NUCLEOTIDE SEQUENCE [LARGE SCALE GENOMIC DNA]</scope>
    <source>
        <strain evidence="2 3">123E</strain>
    </source>
</reference>
<evidence type="ECO:0000313" key="3">
    <source>
        <dbReference type="Proteomes" id="UP000027456"/>
    </source>
</evidence>
<name>A0A074RFB7_9AGAM</name>
<comment type="caution">
    <text evidence="2">The sequence shown here is derived from an EMBL/GenBank/DDBJ whole genome shotgun (WGS) entry which is preliminary data.</text>
</comment>
<dbReference type="Proteomes" id="UP000027456">
    <property type="component" value="Unassembled WGS sequence"/>
</dbReference>
<sequence>MAPFTSHAHHFCHSARNNSYYYLPIFTTQHNDVPVNQDTGAMEVRHLRDIYYDFRYSFNDHPSPYSEDHPDVLERRMHEQPDIEKFSWVHHKPQWYVGVDTCHALNGAYRLAVRRLGDAVQPNGWNRNEPWLPYNFASKFAELGMPYIERPSTFHEGVYHAPYESYAELQREIHLNNLYAICTIATAMIIDAVKENRYSNLVLADYMRGSPALIAGHRHWCRSVGYVVLDRSEDSESAADFEQLALEQQESENALVLATPPDSASPMDVASLSTSPERAFSAEDWQNGGTQGDNRGEHSFASTNMELVRSFRKRRNDIDLASNTASTGSSAILASNSQFDLDDLIDRLAGIATFRAAREITGSGDNGIESKEEWPIESASPEDPTTEPSVWPRQVQQTTPPLSWEDYWNTMRGEGLTNDEIGVGSDR</sequence>
<organism evidence="2 3">
    <name type="scientific">Rhizoctonia solani 123E</name>
    <dbReference type="NCBI Taxonomy" id="1423351"/>
    <lineage>
        <taxon>Eukaryota</taxon>
        <taxon>Fungi</taxon>
        <taxon>Dikarya</taxon>
        <taxon>Basidiomycota</taxon>
        <taxon>Agaricomycotina</taxon>
        <taxon>Agaricomycetes</taxon>
        <taxon>Cantharellales</taxon>
        <taxon>Ceratobasidiaceae</taxon>
        <taxon>Rhizoctonia</taxon>
    </lineage>
</organism>
<gene>
    <name evidence="2" type="ORF">V565_242050</name>
</gene>
<evidence type="ECO:0000313" key="2">
    <source>
        <dbReference type="EMBL" id="KEP45781.1"/>
    </source>
</evidence>
<protein>
    <submittedName>
        <fullName evidence="2">Uncharacterized protein</fullName>
    </submittedName>
</protein>
<evidence type="ECO:0000256" key="1">
    <source>
        <dbReference type="SAM" id="MobiDB-lite"/>
    </source>
</evidence>
<proteinExistence type="predicted"/>
<dbReference type="OrthoDB" id="3230271at2759"/>
<dbReference type="HOGENOM" id="CLU_055505_0_0_1"/>
<dbReference type="AlphaFoldDB" id="A0A074RFB7"/>
<keyword evidence="3" id="KW-1185">Reference proteome</keyword>
<feature type="region of interest" description="Disordered" evidence="1">
    <location>
        <begin position="362"/>
        <end position="406"/>
    </location>
</feature>
<accession>A0A074RFB7</accession>
<dbReference type="EMBL" id="AZST01001503">
    <property type="protein sequence ID" value="KEP45781.1"/>
    <property type="molecule type" value="Genomic_DNA"/>
</dbReference>